<dbReference type="Proteomes" id="UP000199365">
    <property type="component" value="Unassembled WGS sequence"/>
</dbReference>
<sequence>MTIDDADLLAYVDRTLAHARVADIERAMHESVDIANRVIWLMASKFPYTEIVGRQSLPALPVALRLRIDRLIAAA</sequence>
<organism evidence="1 2">
    <name type="scientific">Paraburkholderia tuberum</name>
    <dbReference type="NCBI Taxonomy" id="157910"/>
    <lineage>
        <taxon>Bacteria</taxon>
        <taxon>Pseudomonadati</taxon>
        <taxon>Pseudomonadota</taxon>
        <taxon>Betaproteobacteria</taxon>
        <taxon>Burkholderiales</taxon>
        <taxon>Burkholderiaceae</taxon>
        <taxon>Paraburkholderia</taxon>
    </lineage>
</organism>
<protein>
    <submittedName>
        <fullName evidence="1">Uncharacterized protein</fullName>
    </submittedName>
</protein>
<accession>A0A1H1GPG0</accession>
<proteinExistence type="predicted"/>
<dbReference type="AlphaFoldDB" id="A0A1H1GPG0"/>
<evidence type="ECO:0000313" key="1">
    <source>
        <dbReference type="EMBL" id="SDR14756.1"/>
    </source>
</evidence>
<gene>
    <name evidence="1" type="ORF">SAMN05445850_2993</name>
</gene>
<evidence type="ECO:0000313" key="2">
    <source>
        <dbReference type="Proteomes" id="UP000199365"/>
    </source>
</evidence>
<dbReference type="EMBL" id="FNKX01000001">
    <property type="protein sequence ID" value="SDR14756.1"/>
    <property type="molecule type" value="Genomic_DNA"/>
</dbReference>
<name>A0A1H1GPG0_9BURK</name>
<keyword evidence="2" id="KW-1185">Reference proteome</keyword>
<reference evidence="2" key="1">
    <citation type="submission" date="2016-10" db="EMBL/GenBank/DDBJ databases">
        <authorList>
            <person name="Varghese N."/>
            <person name="Submissions S."/>
        </authorList>
    </citation>
    <scope>NUCLEOTIDE SEQUENCE [LARGE SCALE GENOMIC DNA]</scope>
    <source>
        <strain evidence="2">DUS833</strain>
    </source>
</reference>
<dbReference type="RefSeq" id="WP_090804235.1">
    <property type="nucleotide sequence ID" value="NZ_FNKX01000001.1"/>
</dbReference>